<proteinExistence type="predicted"/>
<dbReference type="RefSeq" id="WP_229582537.1">
    <property type="nucleotide sequence ID" value="NZ_CP083976.1"/>
</dbReference>
<geneLocation type="plasmid" evidence="1 2">
    <name>pGD02.2.2</name>
</geneLocation>
<evidence type="ECO:0000313" key="1">
    <source>
        <dbReference type="EMBL" id="UZF48511.1"/>
    </source>
</evidence>
<evidence type="ECO:0000313" key="2">
    <source>
        <dbReference type="Proteomes" id="UP001162740"/>
    </source>
</evidence>
<sequence>MEPTGEELTKRIRARTLPEAVVTIATRGGESVHPALEYRAGSVWSPSWAVIERSARTDLVPLWACGTTTVYSTGDGTFLEWDAEEDHPWTTFVDFPAAVRSLLTDLYEDEVDDDDLRAVAALLLPAHQVQDALRPEDR</sequence>
<keyword evidence="1" id="KW-0614">Plasmid</keyword>
<dbReference type="EMBL" id="CP083976">
    <property type="protein sequence ID" value="UZF48511.1"/>
    <property type="molecule type" value="Genomic_DNA"/>
</dbReference>
<protein>
    <submittedName>
        <fullName evidence="1">Uncharacterized protein</fullName>
    </submittedName>
</protein>
<organism evidence="1 2">
    <name type="scientific">Rhodococcus rhodochrous</name>
    <dbReference type="NCBI Taxonomy" id="1829"/>
    <lineage>
        <taxon>Bacteria</taxon>
        <taxon>Bacillati</taxon>
        <taxon>Actinomycetota</taxon>
        <taxon>Actinomycetes</taxon>
        <taxon>Mycobacteriales</taxon>
        <taxon>Nocardiaceae</taxon>
        <taxon>Rhodococcus</taxon>
    </lineage>
</organism>
<gene>
    <name evidence="1" type="ORF">KUM34_029520</name>
</gene>
<name>A0AA46X5Y0_RHORH</name>
<accession>A0AA46X5Y0</accession>
<dbReference type="AlphaFoldDB" id="A0AA46X5Y0"/>
<reference evidence="1 2" key="1">
    <citation type="journal article" date="2021" name="Front. Microbiol.">
        <title>Bacterial Transformation of Aromatic Monomers in Softwood Black Liquor.</title>
        <authorList>
            <person name="Navas L.E."/>
            <person name="Dexter G."/>
            <person name="Liu J."/>
            <person name="Levy-Booth D."/>
            <person name="Cho M."/>
            <person name="Jang S.K."/>
            <person name="Mansfield S.D."/>
            <person name="Renneckar S."/>
            <person name="Mohn W.W."/>
            <person name="Eltis L.D."/>
        </authorList>
    </citation>
    <scope>NUCLEOTIDE SEQUENCE [LARGE SCALE GENOMIC DNA]</scope>
    <source>
        <strain evidence="1 2">GD02</strain>
    </source>
</reference>
<dbReference type="Proteomes" id="UP001162740">
    <property type="component" value="Plasmid pGD02.2.2"/>
</dbReference>